<organism evidence="1 2">
    <name type="scientific">Medusavirus stheno T3</name>
    <dbReference type="NCBI Taxonomy" id="3069717"/>
    <lineage>
        <taxon>Viruses</taxon>
        <taxon>Varidnaviria</taxon>
        <taxon>Bamfordvirae</taxon>
        <taxon>Nucleocytoviricota</taxon>
        <taxon>Megaviricetes</taxon>
        <taxon>Mamonoviridae</taxon>
        <taxon>Medusavirus</taxon>
        <taxon>Medusavirus sthenus</taxon>
    </lineage>
</organism>
<evidence type="ECO:0000313" key="1">
    <source>
        <dbReference type="EMBL" id="QPB44376.1"/>
    </source>
</evidence>
<protein>
    <submittedName>
        <fullName evidence="1">Uncharacterized protein</fullName>
    </submittedName>
</protein>
<evidence type="ECO:0000313" key="2">
    <source>
        <dbReference type="Proteomes" id="UP001162098"/>
    </source>
</evidence>
<reference evidence="1 2" key="1">
    <citation type="submission" date="2020-09" db="EMBL/GenBank/DDBJ databases">
        <authorList>
            <person name="Zhang R."/>
            <person name="Garcia K."/>
            <person name="Ogata H."/>
        </authorList>
    </citation>
    <scope>NUCLEOTIDE SEQUENCE [LARGE SCALE GENOMIC DNA]</scope>
    <source>
        <strain evidence="2">stheno</strain>
    </source>
</reference>
<proteinExistence type="predicted"/>
<name>A0A7S8BDE4_9VIRU</name>
<dbReference type="Proteomes" id="UP001162098">
    <property type="component" value="Segment"/>
</dbReference>
<accession>A0A7S8BDE4</accession>
<keyword evidence="2" id="KW-1185">Reference proteome</keyword>
<dbReference type="EMBL" id="MW018138">
    <property type="protein sequence ID" value="QPB44376.1"/>
    <property type="molecule type" value="Genomic_DNA"/>
</dbReference>
<sequence length="151" mass="17146">MGWDNPLYLGRGLRIAGAAKNRDACAKTLSDAGIADVEIVATRTDLWLILRPKRFMWAVVPCEDRCVWLDGRDHAKNIVVPYASYAQPAEDSQGYWYEWSDVRAAARRYKRRAKKRADVLATAARTIETAFPELGKFEESPGLVVWDHLSY</sequence>
<dbReference type="KEGG" id="vg:80543572"/>